<dbReference type="STRING" id="537013.CLOSTMETH_01173"/>
<dbReference type="Proteomes" id="UP000003340">
    <property type="component" value="Unassembled WGS sequence"/>
</dbReference>
<protein>
    <submittedName>
        <fullName evidence="1">Uncharacterized protein</fullName>
    </submittedName>
</protein>
<evidence type="ECO:0000313" key="2">
    <source>
        <dbReference type="Proteomes" id="UP000003340"/>
    </source>
</evidence>
<evidence type="ECO:0000313" key="1">
    <source>
        <dbReference type="EMBL" id="EEG31231.1"/>
    </source>
</evidence>
<reference evidence="1 2" key="2">
    <citation type="submission" date="2009-02" db="EMBL/GenBank/DDBJ databases">
        <title>Draft genome sequence of Clostridium methylpentosum (DSM 5476).</title>
        <authorList>
            <person name="Sudarsanam P."/>
            <person name="Ley R."/>
            <person name="Guruge J."/>
            <person name="Turnbaugh P.J."/>
            <person name="Mahowald M."/>
            <person name="Liep D."/>
            <person name="Gordon J."/>
        </authorList>
    </citation>
    <scope>NUCLEOTIDE SEQUENCE [LARGE SCALE GENOMIC DNA]</scope>
    <source>
        <strain evidence="1 2">DSM 5476</strain>
    </source>
</reference>
<comment type="caution">
    <text evidence="1">The sequence shown here is derived from an EMBL/GenBank/DDBJ whole genome shotgun (WGS) entry which is preliminary data.</text>
</comment>
<dbReference type="HOGENOM" id="CLU_2583538_0_0_9"/>
<keyword evidence="2" id="KW-1185">Reference proteome</keyword>
<name>C0EBF5_9FIRM</name>
<sequence>MDNDEMLQQIAQMIERQTEQLKAYVDKRQRETIAYVEQTTNRRLDALFDGYQAAHEKLFGLEGRTAQLEQQVQDVERKIG</sequence>
<accession>C0EBF5</accession>
<gene>
    <name evidence="1" type="ORF">CLOSTMETH_01173</name>
</gene>
<proteinExistence type="predicted"/>
<organism evidence="1 2">
    <name type="scientific">[Clostridium] methylpentosum DSM 5476</name>
    <dbReference type="NCBI Taxonomy" id="537013"/>
    <lineage>
        <taxon>Bacteria</taxon>
        <taxon>Bacillati</taxon>
        <taxon>Bacillota</taxon>
        <taxon>Clostridia</taxon>
        <taxon>Eubacteriales</taxon>
        <taxon>Oscillospiraceae</taxon>
        <taxon>Oscillospiraceae incertae sedis</taxon>
    </lineage>
</organism>
<dbReference type="AlphaFoldDB" id="C0EBF5"/>
<dbReference type="EMBL" id="ACEC01000041">
    <property type="protein sequence ID" value="EEG31231.1"/>
    <property type="molecule type" value="Genomic_DNA"/>
</dbReference>
<reference evidence="1 2" key="1">
    <citation type="submission" date="2009-01" db="EMBL/GenBank/DDBJ databases">
        <authorList>
            <person name="Fulton L."/>
            <person name="Clifton S."/>
            <person name="Fulton B."/>
            <person name="Xu J."/>
            <person name="Minx P."/>
            <person name="Pepin K.H."/>
            <person name="Johnson M."/>
            <person name="Bhonagiri V."/>
            <person name="Nash W.E."/>
            <person name="Mardis E.R."/>
            <person name="Wilson R.K."/>
        </authorList>
    </citation>
    <scope>NUCLEOTIDE SEQUENCE [LARGE SCALE GENOMIC DNA]</scope>
    <source>
        <strain evidence="1 2">DSM 5476</strain>
    </source>
</reference>